<dbReference type="EMBL" id="JADFUA010000005">
    <property type="protein sequence ID" value="MBE9609700.1"/>
    <property type="molecule type" value="Genomic_DNA"/>
</dbReference>
<comment type="caution">
    <text evidence="2">The sequence shown here is derived from an EMBL/GenBank/DDBJ whole genome shotgun (WGS) entry which is preliminary data.</text>
</comment>
<accession>A0A8J7FI46</accession>
<dbReference type="AlphaFoldDB" id="A0A8J7FI46"/>
<keyword evidence="1" id="KW-0812">Transmembrane</keyword>
<reference evidence="2 3" key="1">
    <citation type="submission" date="2020-10" db="EMBL/GenBank/DDBJ databases">
        <title>The genome sequence of Chitinilyticum litopenaei 4Y14.</title>
        <authorList>
            <person name="Liu Y."/>
        </authorList>
    </citation>
    <scope>NUCLEOTIDE SEQUENCE [LARGE SCALE GENOMIC DNA]</scope>
    <source>
        <strain evidence="2 3">4Y14</strain>
    </source>
</reference>
<dbReference type="Proteomes" id="UP000604481">
    <property type="component" value="Unassembled WGS sequence"/>
</dbReference>
<gene>
    <name evidence="2" type="ORF">INR99_10075</name>
</gene>
<proteinExistence type="predicted"/>
<keyword evidence="3" id="KW-1185">Reference proteome</keyword>
<organism evidence="2 3">
    <name type="scientific">Chitinilyticum piscinae</name>
    <dbReference type="NCBI Taxonomy" id="2866724"/>
    <lineage>
        <taxon>Bacteria</taxon>
        <taxon>Pseudomonadati</taxon>
        <taxon>Pseudomonadota</taxon>
        <taxon>Betaproteobacteria</taxon>
        <taxon>Neisseriales</taxon>
        <taxon>Chitinibacteraceae</taxon>
        <taxon>Chitinilyticum</taxon>
    </lineage>
</organism>
<feature type="transmembrane region" description="Helical" evidence="1">
    <location>
        <begin position="6"/>
        <end position="27"/>
    </location>
</feature>
<sequence length="55" mass="6267">MDMQNDLRIIVTVLGMLCFLAICIWAYGKRSKTRFDEIAEDVIKDDDSPSASQRS</sequence>
<dbReference type="RefSeq" id="WP_194116225.1">
    <property type="nucleotide sequence ID" value="NZ_JADFUA010000005.1"/>
</dbReference>
<name>A0A8J7FI46_9NEIS</name>
<protein>
    <submittedName>
        <fullName evidence="2">Cbb3-type cytochrome c oxidase subunit 3</fullName>
    </submittedName>
</protein>
<keyword evidence="1" id="KW-1133">Transmembrane helix</keyword>
<keyword evidence="1" id="KW-0472">Membrane</keyword>
<dbReference type="InterPro" id="IPR008621">
    <property type="entry name" value="Cbb3-typ_cyt_oxidase_comp"/>
</dbReference>
<dbReference type="CDD" id="cd01324">
    <property type="entry name" value="cbb3_Oxidase_CcoQ"/>
    <property type="match status" value="1"/>
</dbReference>
<evidence type="ECO:0000313" key="2">
    <source>
        <dbReference type="EMBL" id="MBE9609700.1"/>
    </source>
</evidence>
<evidence type="ECO:0000256" key="1">
    <source>
        <dbReference type="SAM" id="Phobius"/>
    </source>
</evidence>
<evidence type="ECO:0000313" key="3">
    <source>
        <dbReference type="Proteomes" id="UP000604481"/>
    </source>
</evidence>